<name>A0ABW0ZQ83_9ACTN</name>
<dbReference type="SUPFAM" id="SSF51679">
    <property type="entry name" value="Bacterial luciferase-like"/>
    <property type="match status" value="1"/>
</dbReference>
<evidence type="ECO:0000256" key="2">
    <source>
        <dbReference type="ARBA" id="ARBA00022630"/>
    </source>
</evidence>
<protein>
    <submittedName>
        <fullName evidence="7">LLM class flavin-dependent oxidoreductase</fullName>
    </submittedName>
</protein>
<dbReference type="Gene3D" id="3.20.20.30">
    <property type="entry name" value="Luciferase-like domain"/>
    <property type="match status" value="1"/>
</dbReference>
<feature type="region of interest" description="Disordered" evidence="5">
    <location>
        <begin position="379"/>
        <end position="406"/>
    </location>
</feature>
<dbReference type="PANTHER" id="PTHR30137">
    <property type="entry name" value="LUCIFERASE-LIKE MONOOXYGENASE"/>
    <property type="match status" value="1"/>
</dbReference>
<evidence type="ECO:0000313" key="7">
    <source>
        <dbReference type="EMBL" id="MFC5745414.1"/>
    </source>
</evidence>
<feature type="compositionally biased region" description="Basic and acidic residues" evidence="5">
    <location>
        <begin position="382"/>
        <end position="393"/>
    </location>
</feature>
<dbReference type="InterPro" id="IPR050766">
    <property type="entry name" value="Bact_Lucif_Oxidored"/>
</dbReference>
<proteinExistence type="inferred from homology"/>
<reference evidence="8" key="1">
    <citation type="journal article" date="2019" name="Int. J. Syst. Evol. Microbiol.">
        <title>The Global Catalogue of Microorganisms (GCM) 10K type strain sequencing project: providing services to taxonomists for standard genome sequencing and annotation.</title>
        <authorList>
            <consortium name="The Broad Institute Genomics Platform"/>
            <consortium name="The Broad Institute Genome Sequencing Center for Infectious Disease"/>
            <person name="Wu L."/>
            <person name="Ma J."/>
        </authorList>
    </citation>
    <scope>NUCLEOTIDE SEQUENCE [LARGE SCALE GENOMIC DNA]</scope>
    <source>
        <strain evidence="8">KCTC 42087</strain>
    </source>
</reference>
<dbReference type="Pfam" id="PF00296">
    <property type="entry name" value="Bac_luciferase"/>
    <property type="match status" value="1"/>
</dbReference>
<evidence type="ECO:0000256" key="1">
    <source>
        <dbReference type="ARBA" id="ARBA00010426"/>
    </source>
</evidence>
<evidence type="ECO:0000256" key="5">
    <source>
        <dbReference type="SAM" id="MobiDB-lite"/>
    </source>
</evidence>
<evidence type="ECO:0000313" key="8">
    <source>
        <dbReference type="Proteomes" id="UP001596074"/>
    </source>
</evidence>
<keyword evidence="3" id="KW-0560">Oxidoreductase</keyword>
<organism evidence="7 8">
    <name type="scientific">Actinomadura rugatobispora</name>
    <dbReference type="NCBI Taxonomy" id="1994"/>
    <lineage>
        <taxon>Bacteria</taxon>
        <taxon>Bacillati</taxon>
        <taxon>Actinomycetota</taxon>
        <taxon>Actinomycetes</taxon>
        <taxon>Streptosporangiales</taxon>
        <taxon>Thermomonosporaceae</taxon>
        <taxon>Actinomadura</taxon>
    </lineage>
</organism>
<feature type="domain" description="Luciferase-like" evidence="6">
    <location>
        <begin position="11"/>
        <end position="313"/>
    </location>
</feature>
<accession>A0ABW0ZQ83</accession>
<sequence>MSTSTPGGPRRFGVFLAPFHPCGQNPTLALERDLDLLVHLDRLGFDEAWIGEHHSAGHEIIASPEVFIAVAAERTRHLRLGTGVSSLPYHQPLMLADRMVLLSHLTRGRVMLGVGPGALPSDAYMMGIEVARQRDMMEEALEAILALLRGTEPVTRKTDWFELRDARLQLRPYGGDLEVAVAAMVSPSGPRAAGRHGCGLLSLGATQTAGFDALGYHWGVMRERAAKYGNTAERRDWRLVGPMHLAETREQAARDVAFGLADWVAYFQKVAALPIAPDADDPAALVEAVNATGMGVIGTPDDAIAQIRRLAEQSGGFGTYLLMAHDWADTERTRHSYELFARYVAPLFQGSADPLAASRDWAAANRETFIGATTQAIMSKVQEQEEERRRDARTAPGEGAGQATDA</sequence>
<evidence type="ECO:0000259" key="6">
    <source>
        <dbReference type="Pfam" id="PF00296"/>
    </source>
</evidence>
<keyword evidence="8" id="KW-1185">Reference proteome</keyword>
<evidence type="ECO:0000256" key="4">
    <source>
        <dbReference type="ARBA" id="ARBA00023033"/>
    </source>
</evidence>
<dbReference type="RefSeq" id="WP_378281040.1">
    <property type="nucleotide sequence ID" value="NZ_JBHSON010000008.1"/>
</dbReference>
<dbReference type="InterPro" id="IPR011251">
    <property type="entry name" value="Luciferase-like_dom"/>
</dbReference>
<evidence type="ECO:0000256" key="3">
    <source>
        <dbReference type="ARBA" id="ARBA00023002"/>
    </source>
</evidence>
<comment type="caution">
    <text evidence="7">The sequence shown here is derived from an EMBL/GenBank/DDBJ whole genome shotgun (WGS) entry which is preliminary data.</text>
</comment>
<comment type="similarity">
    <text evidence="1">Belongs to the bacterial luciferase oxidoreductase family.</text>
</comment>
<dbReference type="PANTHER" id="PTHR30137:SF16">
    <property type="entry name" value="BLL0895 PROTEIN"/>
    <property type="match status" value="1"/>
</dbReference>
<dbReference type="Proteomes" id="UP001596074">
    <property type="component" value="Unassembled WGS sequence"/>
</dbReference>
<dbReference type="InterPro" id="IPR036661">
    <property type="entry name" value="Luciferase-like_sf"/>
</dbReference>
<gene>
    <name evidence="7" type="ORF">ACFPZN_07345</name>
</gene>
<keyword evidence="4" id="KW-0503">Monooxygenase</keyword>
<keyword evidence="2" id="KW-0285">Flavoprotein</keyword>
<dbReference type="EMBL" id="JBHSON010000008">
    <property type="protein sequence ID" value="MFC5745414.1"/>
    <property type="molecule type" value="Genomic_DNA"/>
</dbReference>